<keyword evidence="4 7" id="KW-0808">Transferase</keyword>
<dbReference type="InterPro" id="IPR029063">
    <property type="entry name" value="SAM-dependent_MTases_sf"/>
</dbReference>
<dbReference type="GO" id="GO:0008168">
    <property type="term" value="F:methyltransferase activity"/>
    <property type="evidence" value="ECO:0007669"/>
    <property type="project" value="UniProtKB-KW"/>
</dbReference>
<proteinExistence type="inferred from homology"/>
<dbReference type="Gene3D" id="3.40.50.150">
    <property type="entry name" value="Vaccinia Virus protein VP39"/>
    <property type="match status" value="1"/>
</dbReference>
<evidence type="ECO:0000256" key="6">
    <source>
        <dbReference type="RuleBase" id="RU362030"/>
    </source>
</evidence>
<dbReference type="InterPro" id="IPR011610">
    <property type="entry name" value="SAM_mthyl_Trfase_ML2640-like"/>
</dbReference>
<name>A0ABV3FVV0_9NOCA</name>
<dbReference type="EMBL" id="JBFAKC010000007">
    <property type="protein sequence ID" value="MEV0709547.1"/>
    <property type="molecule type" value="Genomic_DNA"/>
</dbReference>
<reference evidence="7 8" key="1">
    <citation type="submission" date="2024-06" db="EMBL/GenBank/DDBJ databases">
        <title>The Natural Products Discovery Center: Release of the First 8490 Sequenced Strains for Exploring Actinobacteria Biosynthetic Diversity.</title>
        <authorList>
            <person name="Kalkreuter E."/>
            <person name="Kautsar S.A."/>
            <person name="Yang D."/>
            <person name="Bader C.D."/>
            <person name="Teijaro C.N."/>
            <person name="Fluegel L."/>
            <person name="Davis C.M."/>
            <person name="Simpson J.R."/>
            <person name="Lauterbach L."/>
            <person name="Steele A.D."/>
            <person name="Gui C."/>
            <person name="Meng S."/>
            <person name="Li G."/>
            <person name="Viehrig K."/>
            <person name="Ye F."/>
            <person name="Su P."/>
            <person name="Kiefer A.F."/>
            <person name="Nichols A."/>
            <person name="Cepeda A.J."/>
            <person name="Yan W."/>
            <person name="Fan B."/>
            <person name="Jiang Y."/>
            <person name="Adhikari A."/>
            <person name="Zheng C.-J."/>
            <person name="Schuster L."/>
            <person name="Cowan T.M."/>
            <person name="Smanski M.J."/>
            <person name="Chevrette M.G."/>
            <person name="De Carvalho L.P.S."/>
            <person name="Shen B."/>
        </authorList>
    </citation>
    <scope>NUCLEOTIDE SEQUENCE [LARGE SCALE GENOMIC DNA]</scope>
    <source>
        <strain evidence="7 8">NPDC050403</strain>
    </source>
</reference>
<keyword evidence="5 6" id="KW-0949">S-adenosyl-L-methionine</keyword>
<evidence type="ECO:0000256" key="5">
    <source>
        <dbReference type="ARBA" id="ARBA00022691"/>
    </source>
</evidence>
<gene>
    <name evidence="7" type="ORF">AB0I48_18455</name>
</gene>
<evidence type="ECO:0000313" key="8">
    <source>
        <dbReference type="Proteomes" id="UP001551695"/>
    </source>
</evidence>
<dbReference type="Pfam" id="PF04072">
    <property type="entry name" value="LCM"/>
    <property type="match status" value="1"/>
</dbReference>
<evidence type="ECO:0000256" key="2">
    <source>
        <dbReference type="ARBA" id="ARBA00008138"/>
    </source>
</evidence>
<evidence type="ECO:0000256" key="1">
    <source>
        <dbReference type="ARBA" id="ARBA00003907"/>
    </source>
</evidence>
<dbReference type="InterPro" id="IPR007213">
    <property type="entry name" value="Ppm1/Ppm2/Tcmp"/>
</dbReference>
<evidence type="ECO:0000256" key="3">
    <source>
        <dbReference type="ARBA" id="ARBA00022603"/>
    </source>
</evidence>
<dbReference type="PANTHER" id="PTHR43619">
    <property type="entry name" value="S-ADENOSYL-L-METHIONINE-DEPENDENT METHYLTRANSFERASE YKTD-RELATED"/>
    <property type="match status" value="1"/>
</dbReference>
<dbReference type="RefSeq" id="WP_357785143.1">
    <property type="nucleotide sequence ID" value="NZ_JBFAKC010000007.1"/>
</dbReference>
<dbReference type="GO" id="GO:0032259">
    <property type="term" value="P:methylation"/>
    <property type="evidence" value="ECO:0007669"/>
    <property type="project" value="UniProtKB-KW"/>
</dbReference>
<keyword evidence="8" id="KW-1185">Reference proteome</keyword>
<accession>A0ABV3FVV0</accession>
<sequence>MQVGQPSRTAMAVAHARAYHQVADEPRVFTDPLAVRIIGESAVRSNEFDDGLDRDLARRRRLFIAARSRFADDVVAEAVAAGTDQVVILGAGLDTSAYRDPHPDVRFFEVDHPDTQAWKRRRLAETGIAIPPSLTFAPVDFEQSTLASGLASAGFDRARAAVFVWLGVTMYLTLPSIHDTLRYIADRGGATEVVFDYLYPAATATPEYGTAQRERADRVAAVGEPWLSYFTADRIRADLLDSGFARVEDRSAAQLLAVYGIGTTASPADSGPHLVRART</sequence>
<organism evidence="7 8">
    <name type="scientific">Nocardia aurea</name>
    <dbReference type="NCBI Taxonomy" id="2144174"/>
    <lineage>
        <taxon>Bacteria</taxon>
        <taxon>Bacillati</taxon>
        <taxon>Actinomycetota</taxon>
        <taxon>Actinomycetes</taxon>
        <taxon>Mycobacteriales</taxon>
        <taxon>Nocardiaceae</taxon>
        <taxon>Nocardia</taxon>
    </lineage>
</organism>
<dbReference type="NCBIfam" id="TIGR00027">
    <property type="entry name" value="mthyl_TIGR00027"/>
    <property type="match status" value="1"/>
</dbReference>
<dbReference type="EC" id="2.1.1.-" evidence="6"/>
<comment type="caution">
    <text evidence="7">The sequence shown here is derived from an EMBL/GenBank/DDBJ whole genome shotgun (WGS) entry which is preliminary data.</text>
</comment>
<keyword evidence="3 6" id="KW-0489">Methyltransferase</keyword>
<dbReference type="Proteomes" id="UP001551695">
    <property type="component" value="Unassembled WGS sequence"/>
</dbReference>
<comment type="similarity">
    <text evidence="2 6">Belongs to the UPF0677 family.</text>
</comment>
<comment type="function">
    <text evidence="1 6">Exhibits S-adenosyl-L-methionine-dependent methyltransferase activity.</text>
</comment>
<dbReference type="PANTHER" id="PTHR43619:SF2">
    <property type="entry name" value="S-ADENOSYL-L-METHIONINE-DEPENDENT METHYLTRANSFERASES SUPERFAMILY PROTEIN"/>
    <property type="match status" value="1"/>
</dbReference>
<evidence type="ECO:0000256" key="4">
    <source>
        <dbReference type="ARBA" id="ARBA00022679"/>
    </source>
</evidence>
<evidence type="ECO:0000313" key="7">
    <source>
        <dbReference type="EMBL" id="MEV0709547.1"/>
    </source>
</evidence>
<protein>
    <recommendedName>
        <fullName evidence="6">S-adenosyl-L-methionine-dependent methyltransferase</fullName>
        <ecNumber evidence="6">2.1.1.-</ecNumber>
    </recommendedName>
</protein>
<dbReference type="SUPFAM" id="SSF53335">
    <property type="entry name" value="S-adenosyl-L-methionine-dependent methyltransferases"/>
    <property type="match status" value="1"/>
</dbReference>